<reference evidence="2 3" key="2">
    <citation type="journal article" date="2017" name="Nature">
        <title>The Apostasia genome and the evolution of orchids.</title>
        <authorList>
            <person name="Zhang G.Q."/>
            <person name="Liu K.W."/>
            <person name="Li Z."/>
            <person name="Lohaus R."/>
            <person name="Hsiao Y.Y."/>
            <person name="Niu S.C."/>
            <person name="Wang J.Y."/>
            <person name="Lin Y.C."/>
            <person name="Xu Q."/>
            <person name="Chen L.J."/>
            <person name="Yoshida K."/>
            <person name="Fujiwara S."/>
            <person name="Wang Z.W."/>
            <person name="Zhang Y.Q."/>
            <person name="Mitsuda N."/>
            <person name="Wang M."/>
            <person name="Liu G.H."/>
            <person name="Pecoraro L."/>
            <person name="Huang H.X."/>
            <person name="Xiao X.J."/>
            <person name="Lin M."/>
            <person name="Wu X.Y."/>
            <person name="Wu W.L."/>
            <person name="Chen Y.Y."/>
            <person name="Chang S.B."/>
            <person name="Sakamoto S."/>
            <person name="Ohme-Takagi M."/>
            <person name="Yagi M."/>
            <person name="Zeng S.J."/>
            <person name="Shen C.Y."/>
            <person name="Yeh C.M."/>
            <person name="Luo Y.B."/>
            <person name="Tsai W.C."/>
            <person name="Van de Peer Y."/>
            <person name="Liu Z.J."/>
        </authorList>
    </citation>
    <scope>NUCLEOTIDE SEQUENCE [LARGE SCALE GENOMIC DNA]</scope>
    <source>
        <tissue evidence="2">The whole plant</tissue>
    </source>
</reference>
<evidence type="ECO:0000256" key="1">
    <source>
        <dbReference type="SAM" id="MobiDB-lite"/>
    </source>
</evidence>
<evidence type="ECO:0000313" key="2">
    <source>
        <dbReference type="EMBL" id="PKU69722.1"/>
    </source>
</evidence>
<sequence length="143" mass="15692">MAKKRNASAAGTSISQDIHDLKTLNSDPVKEVVVKEVAELRKQIEHLCSRLDSLIDDREIPDSTNRDIPDSTDHNVLAHLLSSFAEAHSNVQIAEATYKAESANAELNAMEMPTLREQDAVESELELITEGSDVTPVLQESQA</sequence>
<dbReference type="EMBL" id="KZ503004">
    <property type="protein sequence ID" value="PKU69722.1"/>
    <property type="molecule type" value="Genomic_DNA"/>
</dbReference>
<keyword evidence="3" id="KW-1185">Reference proteome</keyword>
<feature type="region of interest" description="Disordered" evidence="1">
    <location>
        <begin position="1"/>
        <end position="20"/>
    </location>
</feature>
<proteinExistence type="predicted"/>
<reference evidence="2 3" key="1">
    <citation type="journal article" date="2016" name="Sci. Rep.">
        <title>The Dendrobium catenatum Lindl. genome sequence provides insights into polysaccharide synthase, floral development and adaptive evolution.</title>
        <authorList>
            <person name="Zhang G.Q."/>
            <person name="Xu Q."/>
            <person name="Bian C."/>
            <person name="Tsai W.C."/>
            <person name="Yeh C.M."/>
            <person name="Liu K.W."/>
            <person name="Yoshida K."/>
            <person name="Zhang L.S."/>
            <person name="Chang S.B."/>
            <person name="Chen F."/>
            <person name="Shi Y."/>
            <person name="Su Y.Y."/>
            <person name="Zhang Y.Q."/>
            <person name="Chen L.J."/>
            <person name="Yin Y."/>
            <person name="Lin M."/>
            <person name="Huang H."/>
            <person name="Deng H."/>
            <person name="Wang Z.W."/>
            <person name="Zhu S.L."/>
            <person name="Zhao X."/>
            <person name="Deng C."/>
            <person name="Niu S.C."/>
            <person name="Huang J."/>
            <person name="Wang M."/>
            <person name="Liu G.H."/>
            <person name="Yang H.J."/>
            <person name="Xiao X.J."/>
            <person name="Hsiao Y.Y."/>
            <person name="Wu W.L."/>
            <person name="Chen Y.Y."/>
            <person name="Mitsuda N."/>
            <person name="Ohme-Takagi M."/>
            <person name="Luo Y.B."/>
            <person name="Van de Peer Y."/>
            <person name="Liu Z.J."/>
        </authorList>
    </citation>
    <scope>NUCLEOTIDE SEQUENCE [LARGE SCALE GENOMIC DNA]</scope>
    <source>
        <tissue evidence="2">The whole plant</tissue>
    </source>
</reference>
<organism evidence="2 3">
    <name type="scientific">Dendrobium catenatum</name>
    <dbReference type="NCBI Taxonomy" id="906689"/>
    <lineage>
        <taxon>Eukaryota</taxon>
        <taxon>Viridiplantae</taxon>
        <taxon>Streptophyta</taxon>
        <taxon>Embryophyta</taxon>
        <taxon>Tracheophyta</taxon>
        <taxon>Spermatophyta</taxon>
        <taxon>Magnoliopsida</taxon>
        <taxon>Liliopsida</taxon>
        <taxon>Asparagales</taxon>
        <taxon>Orchidaceae</taxon>
        <taxon>Epidendroideae</taxon>
        <taxon>Malaxideae</taxon>
        <taxon>Dendrobiinae</taxon>
        <taxon>Dendrobium</taxon>
    </lineage>
</organism>
<name>A0A2I0W244_9ASPA</name>
<evidence type="ECO:0000313" key="3">
    <source>
        <dbReference type="Proteomes" id="UP000233837"/>
    </source>
</evidence>
<dbReference type="AlphaFoldDB" id="A0A2I0W244"/>
<gene>
    <name evidence="2" type="ORF">MA16_Dca022677</name>
</gene>
<dbReference type="Proteomes" id="UP000233837">
    <property type="component" value="Unassembled WGS sequence"/>
</dbReference>
<protein>
    <submittedName>
        <fullName evidence="2">Uncharacterized protein</fullName>
    </submittedName>
</protein>
<accession>A0A2I0W244</accession>